<sequence length="118" mass="12392">RRPGKLHLDRRRRAAGVYGRQGAARRGGARLNSYLGAFDEVATRTGGKGAKEYSDAKDRAEHAAEEAAGRVELLEALNAIAAAAAGVGPLLANQGVTDAHRQTLDDAIALYTSLVDVP</sequence>
<evidence type="ECO:0000256" key="1">
    <source>
        <dbReference type="SAM" id="Coils"/>
    </source>
</evidence>
<organism evidence="2">
    <name type="scientific">Tanacetum cinerariifolium</name>
    <name type="common">Dalmatian daisy</name>
    <name type="synonym">Chrysanthemum cinerariifolium</name>
    <dbReference type="NCBI Taxonomy" id="118510"/>
    <lineage>
        <taxon>Eukaryota</taxon>
        <taxon>Viridiplantae</taxon>
        <taxon>Streptophyta</taxon>
        <taxon>Embryophyta</taxon>
        <taxon>Tracheophyta</taxon>
        <taxon>Spermatophyta</taxon>
        <taxon>Magnoliopsida</taxon>
        <taxon>eudicotyledons</taxon>
        <taxon>Gunneridae</taxon>
        <taxon>Pentapetalae</taxon>
        <taxon>asterids</taxon>
        <taxon>campanulids</taxon>
        <taxon>Asterales</taxon>
        <taxon>Asteraceae</taxon>
        <taxon>Asteroideae</taxon>
        <taxon>Anthemideae</taxon>
        <taxon>Anthemidinae</taxon>
        <taxon>Tanacetum</taxon>
    </lineage>
</organism>
<proteinExistence type="predicted"/>
<gene>
    <name evidence="2" type="ORF">Tci_868878</name>
</gene>
<dbReference type="EMBL" id="BKCJ011162946">
    <property type="protein sequence ID" value="GFC96908.1"/>
    <property type="molecule type" value="Genomic_DNA"/>
</dbReference>
<reference evidence="2" key="1">
    <citation type="journal article" date="2019" name="Sci. Rep.">
        <title>Draft genome of Tanacetum cinerariifolium, the natural source of mosquito coil.</title>
        <authorList>
            <person name="Yamashiro T."/>
            <person name="Shiraishi A."/>
            <person name="Satake H."/>
            <person name="Nakayama K."/>
        </authorList>
    </citation>
    <scope>NUCLEOTIDE SEQUENCE</scope>
</reference>
<dbReference type="AlphaFoldDB" id="A0A699SI96"/>
<evidence type="ECO:0000313" key="2">
    <source>
        <dbReference type="EMBL" id="GFC96908.1"/>
    </source>
</evidence>
<keyword evidence="1" id="KW-0175">Coiled coil</keyword>
<protein>
    <submittedName>
        <fullName evidence="2">Uncharacterized protein</fullName>
    </submittedName>
</protein>
<feature type="coiled-coil region" evidence="1">
    <location>
        <begin position="50"/>
        <end position="77"/>
    </location>
</feature>
<comment type="caution">
    <text evidence="2">The sequence shown here is derived from an EMBL/GenBank/DDBJ whole genome shotgun (WGS) entry which is preliminary data.</text>
</comment>
<feature type="non-terminal residue" evidence="2">
    <location>
        <position position="1"/>
    </location>
</feature>
<name>A0A699SI96_TANCI</name>
<accession>A0A699SI96</accession>
<feature type="non-terminal residue" evidence="2">
    <location>
        <position position="118"/>
    </location>
</feature>